<reference evidence="1 2" key="1">
    <citation type="journal article" date="2015" name="Nature">
        <title>rRNA introns, odd ribosomes, and small enigmatic genomes across a large radiation of phyla.</title>
        <authorList>
            <person name="Brown C.T."/>
            <person name="Hug L.A."/>
            <person name="Thomas B.C."/>
            <person name="Sharon I."/>
            <person name="Castelle C.J."/>
            <person name="Singh A."/>
            <person name="Wilkins M.J."/>
            <person name="Williams K.H."/>
            <person name="Banfield J.F."/>
        </authorList>
    </citation>
    <scope>NUCLEOTIDE SEQUENCE [LARGE SCALE GENOMIC DNA]</scope>
</reference>
<sequence length="95" mass="10451">MLSNRDATQLIKAIVEHQMEIVGPLAIEQANKVSGIQVSGDLQSVSVSGEVIDTLKKLVDQYEELFGQASVEVCKDAIKEILPQLSQRDLPDFLK</sequence>
<dbReference type="STRING" id="1618436.UV59_C0022G0018"/>
<accession>A0A0G1FBT9</accession>
<evidence type="ECO:0000313" key="1">
    <source>
        <dbReference type="EMBL" id="KKS84308.1"/>
    </source>
</evidence>
<name>A0A0G1FBT9_9BACT</name>
<dbReference type="EMBL" id="LCFB01000022">
    <property type="protein sequence ID" value="KKS84308.1"/>
    <property type="molecule type" value="Genomic_DNA"/>
</dbReference>
<dbReference type="AlphaFoldDB" id="A0A0G1FBT9"/>
<evidence type="ECO:0000313" key="2">
    <source>
        <dbReference type="Proteomes" id="UP000034543"/>
    </source>
</evidence>
<organism evidence="1 2">
    <name type="scientific">Candidatus Gottesmanbacteria bacterium GW2011_GWA1_43_11</name>
    <dbReference type="NCBI Taxonomy" id="1618436"/>
    <lineage>
        <taxon>Bacteria</taxon>
        <taxon>Candidatus Gottesmaniibacteriota</taxon>
    </lineage>
</organism>
<gene>
    <name evidence="1" type="ORF">UV59_C0022G0018</name>
</gene>
<proteinExistence type="predicted"/>
<dbReference type="Proteomes" id="UP000034543">
    <property type="component" value="Unassembled WGS sequence"/>
</dbReference>
<comment type="caution">
    <text evidence="1">The sequence shown here is derived from an EMBL/GenBank/DDBJ whole genome shotgun (WGS) entry which is preliminary data.</text>
</comment>
<protein>
    <submittedName>
        <fullName evidence="1">Uncharacterized protein</fullName>
    </submittedName>
</protein>